<dbReference type="EMBL" id="FQUP01000003">
    <property type="protein sequence ID" value="SHG09629.1"/>
    <property type="molecule type" value="Genomic_DNA"/>
</dbReference>
<dbReference type="PANTHER" id="PTHR30336">
    <property type="entry name" value="INNER MEMBRANE PROTEIN, PROBABLE PERMEASE"/>
    <property type="match status" value="1"/>
</dbReference>
<proteinExistence type="predicted"/>
<dbReference type="InterPro" id="IPR014729">
    <property type="entry name" value="Rossmann-like_a/b/a_fold"/>
</dbReference>
<dbReference type="STRING" id="1122133.SAMN02745157_3588"/>
<name>A0A1M5H0X2_9HYPH</name>
<dbReference type="GO" id="GO:0043164">
    <property type="term" value="P:Gram-negative-bacterium-type cell wall biogenesis"/>
    <property type="evidence" value="ECO:0007669"/>
    <property type="project" value="TreeGrafter"/>
</dbReference>
<dbReference type="OrthoDB" id="9809813at2"/>
<keyword evidence="1" id="KW-0812">Transmembrane</keyword>
<dbReference type="Proteomes" id="UP000184485">
    <property type="component" value="Unassembled WGS sequence"/>
</dbReference>
<sequence length="263" mass="28152">MFFIAAKVIWFVVQPSTALILILLAGVVAIGFGRTRGGALAMMLATVGLFVAGLLPLGILMMLPLEDRFPRTEPDGPVAGIIVLGGGIDQSIGAARGVTTLTEAGERLTEGVALARRHPDAKLVFTGGIASLTPDGPTEADAARRFFSEMGIPPERLVVEDQSRDTAENARFSKALIDPKPGERWLLVTSAWHMPRSVGTFRAAGWPVIAWPTDYRTAGPQDLSILMPRASYGLTMVDVAAKEWVGLLAYRLFGRTDALFPAP</sequence>
<evidence type="ECO:0000256" key="1">
    <source>
        <dbReference type="SAM" id="Phobius"/>
    </source>
</evidence>
<keyword evidence="1" id="KW-1133">Transmembrane helix</keyword>
<evidence type="ECO:0000259" key="2">
    <source>
        <dbReference type="Pfam" id="PF02698"/>
    </source>
</evidence>
<evidence type="ECO:0000313" key="3">
    <source>
        <dbReference type="EMBL" id="SHG09629.1"/>
    </source>
</evidence>
<feature type="transmembrane region" description="Helical" evidence="1">
    <location>
        <begin position="39"/>
        <end position="63"/>
    </location>
</feature>
<dbReference type="GO" id="GO:0005886">
    <property type="term" value="C:plasma membrane"/>
    <property type="evidence" value="ECO:0007669"/>
    <property type="project" value="TreeGrafter"/>
</dbReference>
<accession>A0A1M5H0X2</accession>
<keyword evidence="1" id="KW-0472">Membrane</keyword>
<feature type="transmembrane region" description="Helical" evidence="1">
    <location>
        <begin position="12"/>
        <end position="33"/>
    </location>
</feature>
<dbReference type="PANTHER" id="PTHR30336:SF4">
    <property type="entry name" value="ENVELOPE BIOGENESIS FACTOR ELYC"/>
    <property type="match status" value="1"/>
</dbReference>
<dbReference type="Pfam" id="PF02698">
    <property type="entry name" value="DUF218"/>
    <property type="match status" value="1"/>
</dbReference>
<dbReference type="InterPro" id="IPR051599">
    <property type="entry name" value="Cell_Envelope_Assoc"/>
</dbReference>
<organism evidence="3 4">
    <name type="scientific">Kaistia soli DSM 19436</name>
    <dbReference type="NCBI Taxonomy" id="1122133"/>
    <lineage>
        <taxon>Bacteria</taxon>
        <taxon>Pseudomonadati</taxon>
        <taxon>Pseudomonadota</taxon>
        <taxon>Alphaproteobacteria</taxon>
        <taxon>Hyphomicrobiales</taxon>
        <taxon>Kaistiaceae</taxon>
        <taxon>Kaistia</taxon>
    </lineage>
</organism>
<reference evidence="3 4" key="1">
    <citation type="submission" date="2016-11" db="EMBL/GenBank/DDBJ databases">
        <authorList>
            <person name="Jaros S."/>
            <person name="Januszkiewicz K."/>
            <person name="Wedrychowicz H."/>
        </authorList>
    </citation>
    <scope>NUCLEOTIDE SEQUENCE [LARGE SCALE GENOMIC DNA]</scope>
    <source>
        <strain evidence="3 4">DSM 19436</strain>
    </source>
</reference>
<evidence type="ECO:0000313" key="4">
    <source>
        <dbReference type="Proteomes" id="UP000184485"/>
    </source>
</evidence>
<gene>
    <name evidence="3" type="ORF">SAMN02745157_3588</name>
</gene>
<dbReference type="Gene3D" id="3.40.50.620">
    <property type="entry name" value="HUPs"/>
    <property type="match status" value="1"/>
</dbReference>
<feature type="domain" description="DUF218" evidence="2">
    <location>
        <begin position="80"/>
        <end position="246"/>
    </location>
</feature>
<dbReference type="GO" id="GO:0000270">
    <property type="term" value="P:peptidoglycan metabolic process"/>
    <property type="evidence" value="ECO:0007669"/>
    <property type="project" value="TreeGrafter"/>
</dbReference>
<dbReference type="InterPro" id="IPR003848">
    <property type="entry name" value="DUF218"/>
</dbReference>
<keyword evidence="4" id="KW-1185">Reference proteome</keyword>
<protein>
    <submittedName>
        <fullName evidence="3">Uncharacterized SAM-binding protein YcdF, DUF218 family</fullName>
    </submittedName>
</protein>
<dbReference type="AlphaFoldDB" id="A0A1M5H0X2"/>
<dbReference type="CDD" id="cd06259">
    <property type="entry name" value="YdcF-like"/>
    <property type="match status" value="1"/>
</dbReference>
<dbReference type="RefSeq" id="WP_073055355.1">
    <property type="nucleotide sequence ID" value="NZ_FQUP01000003.1"/>
</dbReference>